<feature type="chain" id="PRO_5029942768" evidence="5">
    <location>
        <begin position="22"/>
        <end position="441"/>
    </location>
</feature>
<evidence type="ECO:0000256" key="4">
    <source>
        <dbReference type="ARBA" id="ARBA00023136"/>
    </source>
</evidence>
<comment type="subcellular location">
    <subcellularLocation>
        <location evidence="1">Membrane</location>
        <topology evidence="1">Multi-pass membrane protein</topology>
    </subcellularLocation>
</comment>
<keyword evidence="5" id="KW-0407">Ion channel</keyword>
<dbReference type="GO" id="GO:0016020">
    <property type="term" value="C:membrane"/>
    <property type="evidence" value="ECO:0007669"/>
    <property type="project" value="UniProtKB-SubCell"/>
</dbReference>
<dbReference type="SUPFAM" id="SSF63712">
    <property type="entry name" value="Nicotinic receptor ligand binding domain-like"/>
    <property type="match status" value="1"/>
</dbReference>
<dbReference type="InterPro" id="IPR006202">
    <property type="entry name" value="Neur_chan_lig-bd"/>
</dbReference>
<comment type="similarity">
    <text evidence="5">Belongs to the ligand-gated ion channel (TC 1.A.9) family.</text>
</comment>
<dbReference type="Proteomes" id="UP000594262">
    <property type="component" value="Unplaced"/>
</dbReference>
<keyword evidence="3 5" id="KW-1133">Transmembrane helix</keyword>
<feature type="transmembrane region" description="Helical" evidence="5">
    <location>
        <begin position="301"/>
        <end position="327"/>
    </location>
</feature>
<evidence type="ECO:0000313" key="9">
    <source>
        <dbReference type="Proteomes" id="UP000594262"/>
    </source>
</evidence>
<evidence type="ECO:0000313" key="8">
    <source>
        <dbReference type="EnsemblMetazoa" id="CLYHEMP008857.1"/>
    </source>
</evidence>
<protein>
    <submittedName>
        <fullName evidence="8">Uncharacterized protein</fullName>
    </submittedName>
</protein>
<name>A0A7M5V021_9CNID</name>
<dbReference type="Pfam" id="PF02931">
    <property type="entry name" value="Neur_chan_LBD"/>
    <property type="match status" value="1"/>
</dbReference>
<dbReference type="GO" id="GO:0005230">
    <property type="term" value="F:extracellular ligand-gated monoatomic ion channel activity"/>
    <property type="evidence" value="ECO:0007669"/>
    <property type="project" value="InterPro"/>
</dbReference>
<dbReference type="AlphaFoldDB" id="A0A7M5V021"/>
<dbReference type="InterPro" id="IPR006201">
    <property type="entry name" value="Neur_channel"/>
</dbReference>
<sequence>MCMMRIEVFLLLVVFVHTTTASIKYEKKIHEHILDDYNIEIRPEPEHGKPVDVHFDVRINKLVKLDVREQTFTITAFTMFKWNDPQLTWNASKFDDIQQITMSADLIWTPDIVLYNTADEVSNSHTDYYKTKAFIQANGDIIWTSPVTWRASCSFDVTWFPVDKQRCRLTFGSWTYTSKQLLLEEWGAHGRESQHGHFSIENGEWNINEITIIPEFIKFPCCPDSYSTLSKEFVLTRRSLYYFLYILLPLISLAFLFLMVFFIPHDSGERMGFGVTILLSITVYLLVISEALPEKSDDKSMLGICFITEFYMLCAALVLSLLTMNLFRRTSQPPKMLVDFYDFFHTKTKLSGQQRGIDKFPLESDGYLHCNVDDSSVEDMALTKRKRKLDTTYGDRSIRTYSEQWQRIAFFLDRVFFFTVLILICIIPVFITSALSRSGLG</sequence>
<dbReference type="InterPro" id="IPR018000">
    <property type="entry name" value="Neurotransmitter_ion_chnl_CS"/>
</dbReference>
<dbReference type="Gene3D" id="1.20.58.390">
    <property type="entry name" value="Neurotransmitter-gated ion-channel transmembrane domain"/>
    <property type="match status" value="1"/>
</dbReference>
<dbReference type="CDD" id="cd18997">
    <property type="entry name" value="LGIC_ECD_nAChR"/>
    <property type="match status" value="1"/>
</dbReference>
<organism evidence="8 9">
    <name type="scientific">Clytia hemisphaerica</name>
    <dbReference type="NCBI Taxonomy" id="252671"/>
    <lineage>
        <taxon>Eukaryota</taxon>
        <taxon>Metazoa</taxon>
        <taxon>Cnidaria</taxon>
        <taxon>Hydrozoa</taxon>
        <taxon>Hydroidolina</taxon>
        <taxon>Leptothecata</taxon>
        <taxon>Obeliida</taxon>
        <taxon>Clytiidae</taxon>
        <taxon>Clytia</taxon>
    </lineage>
</organism>
<dbReference type="FunFam" id="2.70.170.10:FF:000030">
    <property type="entry name" value="AcetylCholine Receptor"/>
    <property type="match status" value="1"/>
</dbReference>
<evidence type="ECO:0000256" key="2">
    <source>
        <dbReference type="ARBA" id="ARBA00022692"/>
    </source>
</evidence>
<dbReference type="Pfam" id="PF02932">
    <property type="entry name" value="Neur_chan_memb"/>
    <property type="match status" value="1"/>
</dbReference>
<keyword evidence="5" id="KW-0406">Ion transport</keyword>
<dbReference type="CDD" id="cd19051">
    <property type="entry name" value="LGIC_TM_cation"/>
    <property type="match status" value="1"/>
</dbReference>
<feature type="transmembrane region" description="Helical" evidence="5">
    <location>
        <begin position="271"/>
        <end position="289"/>
    </location>
</feature>
<keyword evidence="5" id="KW-0813">Transport</keyword>
<dbReference type="InterPro" id="IPR038050">
    <property type="entry name" value="Neuro_actylchol_rec"/>
</dbReference>
<evidence type="ECO:0000259" key="6">
    <source>
        <dbReference type="Pfam" id="PF02931"/>
    </source>
</evidence>
<feature type="domain" description="Neurotransmitter-gated ion-channel ligand-binding" evidence="6">
    <location>
        <begin position="26"/>
        <end position="238"/>
    </location>
</feature>
<dbReference type="InterPro" id="IPR006029">
    <property type="entry name" value="Neurotrans-gated_channel_TM"/>
</dbReference>
<feature type="signal peptide" evidence="5">
    <location>
        <begin position="1"/>
        <end position="21"/>
    </location>
</feature>
<reference evidence="8" key="1">
    <citation type="submission" date="2021-01" db="UniProtKB">
        <authorList>
            <consortium name="EnsemblMetazoa"/>
        </authorList>
    </citation>
    <scope>IDENTIFICATION</scope>
</reference>
<dbReference type="PROSITE" id="PS00236">
    <property type="entry name" value="NEUROTR_ION_CHANNEL"/>
    <property type="match status" value="1"/>
</dbReference>
<dbReference type="PRINTS" id="PR00252">
    <property type="entry name" value="NRIONCHANNEL"/>
</dbReference>
<feature type="transmembrane region" description="Helical" evidence="5">
    <location>
        <begin position="240"/>
        <end position="264"/>
    </location>
</feature>
<evidence type="ECO:0000256" key="5">
    <source>
        <dbReference type="RuleBase" id="RU000687"/>
    </source>
</evidence>
<evidence type="ECO:0000259" key="7">
    <source>
        <dbReference type="Pfam" id="PF02932"/>
    </source>
</evidence>
<accession>A0A7M5V021</accession>
<dbReference type="PANTHER" id="PTHR18945">
    <property type="entry name" value="NEUROTRANSMITTER GATED ION CHANNEL"/>
    <property type="match status" value="1"/>
</dbReference>
<feature type="transmembrane region" description="Helical" evidence="5">
    <location>
        <begin position="415"/>
        <end position="435"/>
    </location>
</feature>
<dbReference type="InterPro" id="IPR036734">
    <property type="entry name" value="Neur_chan_lig-bd_sf"/>
</dbReference>
<dbReference type="OrthoDB" id="5959766at2759"/>
<dbReference type="SUPFAM" id="SSF90112">
    <property type="entry name" value="Neurotransmitter-gated ion-channel transmembrane pore"/>
    <property type="match status" value="1"/>
</dbReference>
<evidence type="ECO:0000256" key="1">
    <source>
        <dbReference type="ARBA" id="ARBA00004141"/>
    </source>
</evidence>
<keyword evidence="9" id="KW-1185">Reference proteome</keyword>
<dbReference type="Gene3D" id="2.70.170.10">
    <property type="entry name" value="Neurotransmitter-gated ion-channel ligand-binding domain"/>
    <property type="match status" value="1"/>
</dbReference>
<keyword evidence="4 5" id="KW-0472">Membrane</keyword>
<dbReference type="EnsemblMetazoa" id="CLYHEMT008857.1">
    <property type="protein sequence ID" value="CLYHEMP008857.1"/>
    <property type="gene ID" value="CLYHEMG008857"/>
</dbReference>
<evidence type="ECO:0000256" key="3">
    <source>
        <dbReference type="ARBA" id="ARBA00022989"/>
    </source>
</evidence>
<feature type="domain" description="Neurotransmitter-gated ion-channel transmembrane" evidence="7">
    <location>
        <begin position="247"/>
        <end position="344"/>
    </location>
</feature>
<keyword evidence="2 5" id="KW-0812">Transmembrane</keyword>
<dbReference type="InterPro" id="IPR036719">
    <property type="entry name" value="Neuro-gated_channel_TM_sf"/>
</dbReference>
<proteinExistence type="inferred from homology"/>
<keyword evidence="5" id="KW-0732">Signal</keyword>
<dbReference type="GO" id="GO:0004888">
    <property type="term" value="F:transmembrane signaling receptor activity"/>
    <property type="evidence" value="ECO:0007669"/>
    <property type="project" value="InterPro"/>
</dbReference>